<dbReference type="Pfam" id="PF18377">
    <property type="entry name" value="FERM_F2"/>
    <property type="match status" value="1"/>
</dbReference>
<dbReference type="GO" id="GO:0005829">
    <property type="term" value="C:cytosol"/>
    <property type="evidence" value="ECO:0007669"/>
    <property type="project" value="TreeGrafter"/>
</dbReference>
<evidence type="ECO:0000256" key="7">
    <source>
        <dbReference type="ARBA" id="ARBA00022840"/>
    </source>
</evidence>
<dbReference type="PRINTS" id="PR01823">
    <property type="entry name" value="JANUSKINASE"/>
</dbReference>
<dbReference type="FunFam" id="1.10.510.10:FF:000114">
    <property type="entry name" value="Tyrosine-protein kinase JAK2"/>
    <property type="match status" value="1"/>
</dbReference>
<dbReference type="GO" id="GO:0035556">
    <property type="term" value="P:intracellular signal transduction"/>
    <property type="evidence" value="ECO:0007669"/>
    <property type="project" value="InterPro"/>
</dbReference>
<organism evidence="17 18">
    <name type="scientific">Hippocampus comes</name>
    <name type="common">Tiger tail seahorse</name>
    <dbReference type="NCBI Taxonomy" id="109280"/>
    <lineage>
        <taxon>Eukaryota</taxon>
        <taxon>Metazoa</taxon>
        <taxon>Chordata</taxon>
        <taxon>Craniata</taxon>
        <taxon>Vertebrata</taxon>
        <taxon>Euteleostomi</taxon>
        <taxon>Actinopterygii</taxon>
        <taxon>Neopterygii</taxon>
        <taxon>Teleostei</taxon>
        <taxon>Neoteleostei</taxon>
        <taxon>Acanthomorphata</taxon>
        <taxon>Syngnathiaria</taxon>
        <taxon>Syngnathiformes</taxon>
        <taxon>Syngnathoidei</taxon>
        <taxon>Syngnathidae</taxon>
        <taxon>Hippocampus</taxon>
    </lineage>
</organism>
<dbReference type="InterPro" id="IPR019749">
    <property type="entry name" value="Band_41_domain"/>
</dbReference>
<dbReference type="GO" id="GO:0050865">
    <property type="term" value="P:regulation of cell activation"/>
    <property type="evidence" value="ECO:0007669"/>
    <property type="project" value="UniProtKB-ARBA"/>
</dbReference>
<dbReference type="GO" id="GO:0060397">
    <property type="term" value="P:growth hormone receptor signaling pathway via JAK-STAT"/>
    <property type="evidence" value="ECO:0007669"/>
    <property type="project" value="TreeGrafter"/>
</dbReference>
<keyword evidence="7 12" id="KW-0067">ATP-binding</keyword>
<evidence type="ECO:0000256" key="11">
    <source>
        <dbReference type="PIRSR" id="PIRSR000636-1"/>
    </source>
</evidence>
<keyword evidence="18" id="KW-1185">Reference proteome</keyword>
<dbReference type="InterPro" id="IPR041381">
    <property type="entry name" value="JAK1-3/TYK2_PHL_dom"/>
</dbReference>
<feature type="region of interest" description="Disordered" evidence="14">
    <location>
        <begin position="1019"/>
        <end position="1060"/>
    </location>
</feature>
<dbReference type="SUPFAM" id="SSF55550">
    <property type="entry name" value="SH2 domain"/>
    <property type="match status" value="1"/>
</dbReference>
<evidence type="ECO:0000313" key="18">
    <source>
        <dbReference type="Proteomes" id="UP000264820"/>
    </source>
</evidence>
<dbReference type="InterPro" id="IPR000299">
    <property type="entry name" value="FERM_domain"/>
</dbReference>
<feature type="compositionally biased region" description="Low complexity" evidence="14">
    <location>
        <begin position="1"/>
        <end position="16"/>
    </location>
</feature>
<evidence type="ECO:0000256" key="2">
    <source>
        <dbReference type="ARBA" id="ARBA00022553"/>
    </source>
</evidence>
<dbReference type="Pfam" id="PF07714">
    <property type="entry name" value="PK_Tyr_Ser-Thr"/>
    <property type="match status" value="2"/>
</dbReference>
<dbReference type="GO" id="GO:0022407">
    <property type="term" value="P:regulation of cell-cell adhesion"/>
    <property type="evidence" value="ECO:0007669"/>
    <property type="project" value="UniProtKB-ARBA"/>
</dbReference>
<feature type="binding site" evidence="12">
    <location>
        <position position="802"/>
    </location>
    <ligand>
        <name>ATP</name>
        <dbReference type="ChEBI" id="CHEBI:30616"/>
    </ligand>
</feature>
<evidence type="ECO:0000256" key="12">
    <source>
        <dbReference type="PIRSR" id="PIRSR000636-2"/>
    </source>
</evidence>
<dbReference type="PROSITE" id="PS50011">
    <property type="entry name" value="PROTEIN_KINASE_DOM"/>
    <property type="match status" value="2"/>
</dbReference>
<dbReference type="InterPro" id="IPR008266">
    <property type="entry name" value="Tyr_kinase_AS"/>
</dbReference>
<dbReference type="SUPFAM" id="SSF56112">
    <property type="entry name" value="Protein kinase-like (PK-like)"/>
    <property type="match status" value="2"/>
</dbReference>
<dbReference type="InterPro" id="IPR017441">
    <property type="entry name" value="Protein_kinase_ATP_BS"/>
</dbReference>
<keyword evidence="9" id="KW-0829">Tyrosine-protein kinase</keyword>
<sequence>MASRQAADARPAAHQRNGSARRECPGRNRAAVLRLHLYHSVRGEPEREFLAYPAGRYVAEELCVDAAKACGISPLYFSLFGLFRERDRLWLSPSHLFQLDRSASEDVYYYPGWYGAGASRAYRYGAAKGSESPVLDDDVMSYLFYQVSALGLFRLAVCTLPTQEECLGLAVLDMMRTAKEKEMAPLDVYRATSYKSFLPKGLRAQIERRGFLTRKRIRLRFKRFVERFGRFGASARDLKLKYLISMEALEKAFYTESFRVREPSGGARLVLLVAADTGVQWCRPEPQTVCDFPEVVDISVKQAGKEAASESRLVTISKRDGNNLELEFPGLAEALSFASLIDGHYRLTADAHHYLCKEVAPPRLLEAAACRCHGPVSTPRRQEKRGRALRIDFARALCQVRGSVEYKHCQITRSSGGEFNLSGTKRNFASLKDLLSCYRKEAVRSDSFVFRFSKCCAPRAKGESRGRRPTASAPPRETISTTESLGRGTFTKIFKGVRQELGDYGLVHQTEVVVKVLDRAHRNYSESFFEAASMMSQLSHKHLLLNYGVCVCDMMVQEYVKFGSLDTYLKKNNNSVNIAWKLEVAKQLAWAMHFLVDVAFVVVVVVLLPNEDRRLGNPPFVKLSDPGVGIAVLPTDILMERIPWVPPECIEDPARLSPAADKWGYGVALWELCSGGERPLAALDDSEKRRFYEDRRGLPAPKWTELADLIGSCTDYEPAFRPSFRAVIRDLNGLFTPDYELIGDGDVLPARTAGGLESREPAQFEERHLRFLQQLGKGNFGSVEMCRYDPLQDNTGEVVAVKKLQHGTAEHVRDFEREIDILKSLQHDNIVKYKGVCYSFRRRNLRLVMEYLPFGSLRDYLIKNKERMDRHKLMRYTSQICKGMEYLSGKRYIHRDLATRNILVESERRVKIGDFGLSKVLPQDKEYYLVKEPGESPIFWYAPESLTESRFSVASDVWSFGVVLYELFTHSEKNCSPPAIFMSMMGNDKQGQLIVYHLMELLRSGSRLPQPVRCPAEVNSPFATKAKRRPAGASNGLPRLKNLPKHRWPSFGTGRSNTNK</sequence>
<dbReference type="PROSITE" id="PS00107">
    <property type="entry name" value="PROTEIN_KINASE_ATP"/>
    <property type="match status" value="1"/>
</dbReference>
<feature type="binding site" evidence="12">
    <location>
        <begin position="775"/>
        <end position="783"/>
    </location>
    <ligand>
        <name>ATP</name>
        <dbReference type="ChEBI" id="CHEBI:30616"/>
    </ligand>
</feature>
<dbReference type="PROSITE" id="PS50057">
    <property type="entry name" value="FERM_3"/>
    <property type="match status" value="1"/>
</dbReference>
<dbReference type="SMART" id="SM00219">
    <property type="entry name" value="TyrKc"/>
    <property type="match status" value="2"/>
</dbReference>
<dbReference type="SMART" id="SM00295">
    <property type="entry name" value="B41"/>
    <property type="match status" value="1"/>
</dbReference>
<feature type="binding site" evidence="13">
    <location>
        <position position="803"/>
    </location>
    <ligand>
        <name>ATP</name>
        <dbReference type="ChEBI" id="CHEBI:30616"/>
    </ligand>
</feature>
<evidence type="ECO:0000256" key="10">
    <source>
        <dbReference type="ARBA" id="ARBA00051245"/>
    </source>
</evidence>
<evidence type="ECO:0000259" key="16">
    <source>
        <dbReference type="PROSITE" id="PS50057"/>
    </source>
</evidence>
<evidence type="ECO:0000256" key="13">
    <source>
        <dbReference type="PROSITE-ProRule" id="PRU10141"/>
    </source>
</evidence>
<dbReference type="AlphaFoldDB" id="A0A3Q2XMV3"/>
<name>A0A3Q2XMV3_HIPCM</name>
<dbReference type="InterPro" id="IPR000980">
    <property type="entry name" value="SH2"/>
</dbReference>
<evidence type="ECO:0000256" key="8">
    <source>
        <dbReference type="ARBA" id="ARBA00022999"/>
    </source>
</evidence>
<dbReference type="Ensembl" id="ENSHCOT00000004411.1">
    <property type="protein sequence ID" value="ENSHCOP00000005998.1"/>
    <property type="gene ID" value="ENSHCOG00000007876.1"/>
</dbReference>
<dbReference type="Gene3D" id="3.30.200.20">
    <property type="entry name" value="Phosphorylase Kinase, domain 1"/>
    <property type="match status" value="2"/>
</dbReference>
<proteinExistence type="predicted"/>
<dbReference type="Pfam" id="PF21990">
    <property type="entry name" value="SH2_1"/>
    <property type="match status" value="1"/>
</dbReference>
<dbReference type="PRINTS" id="PR00109">
    <property type="entry name" value="TYRKINASE"/>
</dbReference>
<feature type="domain" description="Protein kinase" evidence="15">
    <location>
        <begin position="769"/>
        <end position="1060"/>
    </location>
</feature>
<dbReference type="GO" id="GO:0005131">
    <property type="term" value="F:growth hormone receptor binding"/>
    <property type="evidence" value="ECO:0007669"/>
    <property type="project" value="TreeGrafter"/>
</dbReference>
<dbReference type="GO" id="GO:0030154">
    <property type="term" value="P:cell differentiation"/>
    <property type="evidence" value="ECO:0007669"/>
    <property type="project" value="TreeGrafter"/>
</dbReference>
<keyword evidence="8" id="KW-0727">SH2 domain</keyword>
<dbReference type="FunFam" id="3.30.200.20:FF:000135">
    <property type="entry name" value="Tyrosine-protein kinase"/>
    <property type="match status" value="1"/>
</dbReference>
<evidence type="ECO:0000256" key="6">
    <source>
        <dbReference type="ARBA" id="ARBA00022777"/>
    </source>
</evidence>
<dbReference type="InterPro" id="IPR036860">
    <property type="entry name" value="SH2_dom_sf"/>
</dbReference>
<dbReference type="InterPro" id="IPR041155">
    <property type="entry name" value="FERM_F1"/>
</dbReference>
<dbReference type="GeneTree" id="ENSGT00940000155640"/>
<keyword evidence="6" id="KW-0418">Kinase</keyword>
<dbReference type="InterPro" id="IPR001245">
    <property type="entry name" value="Ser-Thr/Tyr_kinase_cat_dom"/>
</dbReference>
<feature type="active site" description="Proton acceptor" evidence="11">
    <location>
        <position position="896"/>
    </location>
</feature>
<evidence type="ECO:0000256" key="4">
    <source>
        <dbReference type="ARBA" id="ARBA00022737"/>
    </source>
</evidence>
<evidence type="ECO:0000256" key="5">
    <source>
        <dbReference type="ARBA" id="ARBA00022741"/>
    </source>
</evidence>
<evidence type="ECO:0000256" key="9">
    <source>
        <dbReference type="ARBA" id="ARBA00023137"/>
    </source>
</evidence>
<evidence type="ECO:0000259" key="15">
    <source>
        <dbReference type="PROSITE" id="PS50011"/>
    </source>
</evidence>
<accession>A0A3Q2XMV3</accession>
<dbReference type="Gene3D" id="2.30.29.30">
    <property type="entry name" value="Pleckstrin-homology domain (PH domain)/Phosphotyrosine-binding domain (PTB)"/>
    <property type="match status" value="1"/>
</dbReference>
<feature type="region of interest" description="Disordered" evidence="14">
    <location>
        <begin position="460"/>
        <end position="481"/>
    </location>
</feature>
<dbReference type="GO" id="GO:0005524">
    <property type="term" value="F:ATP binding"/>
    <property type="evidence" value="ECO:0007669"/>
    <property type="project" value="UniProtKB-UniRule"/>
</dbReference>
<dbReference type="InterPro" id="IPR020635">
    <property type="entry name" value="Tyr_kinase_cat_dom"/>
</dbReference>
<protein>
    <recommendedName>
        <fullName evidence="1">non-specific protein-tyrosine kinase</fullName>
        <ecNumber evidence="1">2.7.10.2</ecNumber>
    </recommendedName>
</protein>
<dbReference type="GO" id="GO:0016020">
    <property type="term" value="C:membrane"/>
    <property type="evidence" value="ECO:0007669"/>
    <property type="project" value="InterPro"/>
</dbReference>
<dbReference type="FunFam" id="3.30.200.20:FF:000084">
    <property type="entry name" value="Tyrosine-protein kinase"/>
    <property type="match status" value="1"/>
</dbReference>
<dbReference type="SUPFAM" id="SSF50729">
    <property type="entry name" value="PH domain-like"/>
    <property type="match status" value="1"/>
</dbReference>
<dbReference type="Gene3D" id="1.10.510.10">
    <property type="entry name" value="Transferase(Phosphotransferase) domain 1"/>
    <property type="match status" value="2"/>
</dbReference>
<dbReference type="Pfam" id="PF18379">
    <property type="entry name" value="FERM_F1"/>
    <property type="match status" value="1"/>
</dbReference>
<dbReference type="PANTHER" id="PTHR45807:SF1">
    <property type="entry name" value="TYROSINE-PROTEIN KINASE JAK2"/>
    <property type="match status" value="1"/>
</dbReference>
<evidence type="ECO:0000256" key="1">
    <source>
        <dbReference type="ARBA" id="ARBA00011903"/>
    </source>
</evidence>
<evidence type="ECO:0000256" key="14">
    <source>
        <dbReference type="SAM" id="MobiDB-lite"/>
    </source>
</evidence>
<reference evidence="17" key="1">
    <citation type="submission" date="2025-08" db="UniProtKB">
        <authorList>
            <consortium name="Ensembl"/>
        </authorList>
    </citation>
    <scope>IDENTIFICATION</scope>
</reference>
<evidence type="ECO:0000256" key="3">
    <source>
        <dbReference type="ARBA" id="ARBA00022679"/>
    </source>
</evidence>
<feature type="region of interest" description="Disordered" evidence="14">
    <location>
        <begin position="1"/>
        <end position="23"/>
    </location>
</feature>
<dbReference type="InterPro" id="IPR000719">
    <property type="entry name" value="Prot_kinase_dom"/>
</dbReference>
<dbReference type="Pfam" id="PF17887">
    <property type="entry name" value="Jak1_Phl"/>
    <property type="match status" value="1"/>
</dbReference>
<dbReference type="InterPro" id="IPR051286">
    <property type="entry name" value="JAK"/>
</dbReference>
<dbReference type="Proteomes" id="UP000264820">
    <property type="component" value="Unplaced"/>
</dbReference>
<keyword evidence="2" id="KW-0597">Phosphoprotein</keyword>
<dbReference type="InterPro" id="IPR016251">
    <property type="entry name" value="Tyr_kinase_non-rcpt_Jak/Tyk2"/>
</dbReference>
<feature type="domain" description="FERM" evidence="16">
    <location>
        <begin position="31"/>
        <end position="352"/>
    </location>
</feature>
<keyword evidence="3" id="KW-0808">Transferase</keyword>
<dbReference type="PIRSF" id="PIRSF000636">
    <property type="entry name" value="TyrPK_Jak"/>
    <property type="match status" value="1"/>
</dbReference>
<feature type="domain" description="Protein kinase" evidence="15">
    <location>
        <begin position="479"/>
        <end position="735"/>
    </location>
</feature>
<dbReference type="GO" id="GO:0004715">
    <property type="term" value="F:non-membrane spanning protein tyrosine kinase activity"/>
    <property type="evidence" value="ECO:0007669"/>
    <property type="project" value="UniProtKB-EC"/>
</dbReference>
<keyword evidence="5 12" id="KW-0547">Nucleotide-binding</keyword>
<dbReference type="InterPro" id="IPR011993">
    <property type="entry name" value="PH-like_dom_sf"/>
</dbReference>
<dbReference type="GO" id="GO:0019221">
    <property type="term" value="P:cytokine-mediated signaling pathway"/>
    <property type="evidence" value="ECO:0007669"/>
    <property type="project" value="TreeGrafter"/>
</dbReference>
<evidence type="ECO:0000313" key="17">
    <source>
        <dbReference type="Ensembl" id="ENSHCOP00000005998.1"/>
    </source>
</evidence>
<dbReference type="InterPro" id="IPR041046">
    <property type="entry name" value="FERM_F2"/>
</dbReference>
<comment type="catalytic activity">
    <reaction evidence="10">
        <text>L-tyrosyl-[protein] + ATP = O-phospho-L-tyrosyl-[protein] + ADP + H(+)</text>
        <dbReference type="Rhea" id="RHEA:10596"/>
        <dbReference type="Rhea" id="RHEA-COMP:10136"/>
        <dbReference type="Rhea" id="RHEA-COMP:20101"/>
        <dbReference type="ChEBI" id="CHEBI:15378"/>
        <dbReference type="ChEBI" id="CHEBI:30616"/>
        <dbReference type="ChEBI" id="CHEBI:46858"/>
        <dbReference type="ChEBI" id="CHEBI:61978"/>
        <dbReference type="ChEBI" id="CHEBI:456216"/>
        <dbReference type="EC" id="2.7.10.2"/>
    </reaction>
</comment>
<dbReference type="InterPro" id="IPR011009">
    <property type="entry name" value="Kinase-like_dom_sf"/>
</dbReference>
<keyword evidence="4" id="KW-0677">Repeat</keyword>
<dbReference type="EC" id="2.7.10.2" evidence="1"/>
<dbReference type="PANTHER" id="PTHR45807">
    <property type="entry name" value="TYROSINE-PROTEIN KINASE HOPSCOTCH"/>
    <property type="match status" value="1"/>
</dbReference>
<reference evidence="17" key="2">
    <citation type="submission" date="2025-09" db="UniProtKB">
        <authorList>
            <consortium name="Ensembl"/>
        </authorList>
    </citation>
    <scope>IDENTIFICATION</scope>
</reference>
<dbReference type="GO" id="GO:0007259">
    <property type="term" value="P:cell surface receptor signaling pathway via JAK-STAT"/>
    <property type="evidence" value="ECO:0007669"/>
    <property type="project" value="TreeGrafter"/>
</dbReference>
<dbReference type="PROSITE" id="PS00109">
    <property type="entry name" value="PROTEIN_KINASE_TYR"/>
    <property type="match status" value="1"/>
</dbReference>